<evidence type="ECO:0000313" key="3">
    <source>
        <dbReference type="Proteomes" id="UP000290218"/>
    </source>
</evidence>
<comment type="caution">
    <text evidence="2">The sequence shown here is derived from an EMBL/GenBank/DDBJ whole genome shotgun (WGS) entry which is preliminary data.</text>
</comment>
<dbReference type="Proteomes" id="UP000290218">
    <property type="component" value="Unassembled WGS sequence"/>
</dbReference>
<dbReference type="RefSeq" id="WP_129048072.1">
    <property type="nucleotide sequence ID" value="NZ_SDHX01000001.1"/>
</dbReference>
<name>A0A4Q1CCM1_9BACT</name>
<dbReference type="EMBL" id="SDHX01000001">
    <property type="protein sequence ID" value="RXK56706.1"/>
    <property type="molecule type" value="Genomic_DNA"/>
</dbReference>
<dbReference type="PROSITE" id="PS51257">
    <property type="entry name" value="PROKAR_LIPOPROTEIN"/>
    <property type="match status" value="1"/>
</dbReference>
<gene>
    <name evidence="2" type="ORF">ESB00_12800</name>
</gene>
<evidence type="ECO:0000313" key="2">
    <source>
        <dbReference type="EMBL" id="RXK56706.1"/>
    </source>
</evidence>
<keyword evidence="3" id="KW-1185">Reference proteome</keyword>
<accession>A0A4Q1CCM1</accession>
<sequence>MNLPLRFFLVLAAFMFAGCESTSFSDRLTAVPPQTQVVDGDVEGVYFAAQKAFKRLDFVLVRSTMGRIEAASSIKTSETFGDSRQTVARVRIIQLEPGKSEVELSLTQEVGSASLGGTRQEALREHSFFQTYFATLQQVWAELAAEKAVEKK</sequence>
<protein>
    <submittedName>
        <fullName evidence="2">Uncharacterized protein</fullName>
    </submittedName>
</protein>
<feature type="signal peptide" evidence="1">
    <location>
        <begin position="1"/>
        <end position="17"/>
    </location>
</feature>
<organism evidence="2 3">
    <name type="scientific">Oleiharenicola lentus</name>
    <dbReference type="NCBI Taxonomy" id="2508720"/>
    <lineage>
        <taxon>Bacteria</taxon>
        <taxon>Pseudomonadati</taxon>
        <taxon>Verrucomicrobiota</taxon>
        <taxon>Opitutia</taxon>
        <taxon>Opitutales</taxon>
        <taxon>Opitutaceae</taxon>
        <taxon>Oleiharenicola</taxon>
    </lineage>
</organism>
<evidence type="ECO:0000256" key="1">
    <source>
        <dbReference type="SAM" id="SignalP"/>
    </source>
</evidence>
<dbReference type="OrthoDB" id="196259at2"/>
<dbReference type="AlphaFoldDB" id="A0A4Q1CCM1"/>
<keyword evidence="1" id="KW-0732">Signal</keyword>
<proteinExistence type="predicted"/>
<feature type="chain" id="PRO_5020857190" evidence="1">
    <location>
        <begin position="18"/>
        <end position="152"/>
    </location>
</feature>
<reference evidence="2 3" key="1">
    <citation type="submission" date="2019-01" db="EMBL/GenBank/DDBJ databases">
        <title>Lacunisphaera sp. strain TWA-58.</title>
        <authorList>
            <person name="Chen W.-M."/>
        </authorList>
    </citation>
    <scope>NUCLEOTIDE SEQUENCE [LARGE SCALE GENOMIC DNA]</scope>
    <source>
        <strain evidence="2 3">TWA-58</strain>
    </source>
</reference>